<keyword evidence="3 8" id="KW-0349">Heme</keyword>
<dbReference type="GO" id="GO:0005506">
    <property type="term" value="F:iron ion binding"/>
    <property type="evidence" value="ECO:0007669"/>
    <property type="project" value="InterPro"/>
</dbReference>
<dbReference type="CDD" id="cd11054">
    <property type="entry name" value="CYP24A1-like"/>
    <property type="match status" value="1"/>
</dbReference>
<dbReference type="InterPro" id="IPR017972">
    <property type="entry name" value="Cyt_P450_CS"/>
</dbReference>
<keyword evidence="11" id="KW-1185">Reference proteome</keyword>
<dbReference type="InterPro" id="IPR001128">
    <property type="entry name" value="Cyt_P450"/>
</dbReference>
<evidence type="ECO:0000313" key="11">
    <source>
        <dbReference type="Proteomes" id="UP001162156"/>
    </source>
</evidence>
<evidence type="ECO:0000256" key="8">
    <source>
        <dbReference type="PIRSR" id="PIRSR602401-1"/>
    </source>
</evidence>
<reference evidence="10" key="1">
    <citation type="journal article" date="2023" name="Insect Mol. Biol.">
        <title>Genome sequencing provides insights into the evolution of gene families encoding plant cell wall-degrading enzymes in longhorned beetles.</title>
        <authorList>
            <person name="Shin N.R."/>
            <person name="Okamura Y."/>
            <person name="Kirsch R."/>
            <person name="Pauchet Y."/>
        </authorList>
    </citation>
    <scope>NUCLEOTIDE SEQUENCE</scope>
    <source>
        <strain evidence="10">RBIC_L_NR</strain>
    </source>
</reference>
<dbReference type="Pfam" id="PF00067">
    <property type="entry name" value="p450"/>
    <property type="match status" value="1"/>
</dbReference>
<dbReference type="PANTHER" id="PTHR24279">
    <property type="entry name" value="CYTOCHROME P450"/>
    <property type="match status" value="1"/>
</dbReference>
<feature type="binding site" description="axial binding residue" evidence="8">
    <location>
        <position position="543"/>
    </location>
    <ligand>
        <name>heme</name>
        <dbReference type="ChEBI" id="CHEBI:30413"/>
    </ligand>
    <ligandPart>
        <name>Fe</name>
        <dbReference type="ChEBI" id="CHEBI:18248"/>
    </ligandPart>
</feature>
<evidence type="ECO:0000256" key="7">
    <source>
        <dbReference type="ARBA" id="ARBA00023033"/>
    </source>
</evidence>
<keyword evidence="4 8" id="KW-0479">Metal-binding</keyword>
<sequence>MWHFKLKYFQISIPKRCLEKKYYSDSVKSTTATVLPTQNAASFGLPEKGQKLETTEHKVFSDIKIQSNTSDIIKTSPFLTSDLPNLKPVTAIIDSRSVPFDDIPGPRTLRLISKFWGTIPVMGTEVAVSIIQSFLSGGKFFGGILSWGGNAKFFKKFFDIYGPVVRLHGPFGSDVVLLSRPEHASAVFQNEGPYPARCCLDSVEKYRSEYRRYRQAGPFLMYGPDWENLRKTIEQSLHKSVTQQCEQIESICEEFIQRICTIRNKQDEMPPNFKNEIYKWCLECLCSVTLNKKLGFLDSSGLSATSDPGRLLDGLTGATEAIRKCEYGFHLWKFMETPAWKLLVKNCDMIDSVLNKHVQRGITSLRDKKDKNVTLENISLLEILLLKEGVVAEDIMTVLLDMFLIGVNATAHTVAFLFYHLARNPRCQIKLYEEVKTSGENLSKENLKNMKYLQACIKESLRLDPPIPILSRLLNNDLVIHHYLIPKGTHILFATHLNTFREEYFEDAQKFKPERWLSNELGGFGNEFQAFASLPFGHGPKACLAKEIVEMEMAVLLVKVFKKFRLEYNYGDIQSSNELLASPTKPLKFRFISRV</sequence>
<dbReference type="PANTHER" id="PTHR24279:SF120">
    <property type="entry name" value="CYTOCHROME P450"/>
    <property type="match status" value="1"/>
</dbReference>
<comment type="caution">
    <text evidence="10">The sequence shown here is derived from an EMBL/GenBank/DDBJ whole genome shotgun (WGS) entry which is preliminary data.</text>
</comment>
<evidence type="ECO:0000256" key="1">
    <source>
        <dbReference type="ARBA" id="ARBA00001971"/>
    </source>
</evidence>
<dbReference type="Gene3D" id="1.10.630.10">
    <property type="entry name" value="Cytochrome P450"/>
    <property type="match status" value="1"/>
</dbReference>
<dbReference type="PRINTS" id="PR00385">
    <property type="entry name" value="P450"/>
</dbReference>
<dbReference type="GO" id="GO:0016705">
    <property type="term" value="F:oxidoreductase activity, acting on paired donors, with incorporation or reduction of molecular oxygen"/>
    <property type="evidence" value="ECO:0007669"/>
    <property type="project" value="InterPro"/>
</dbReference>
<dbReference type="InterPro" id="IPR050479">
    <property type="entry name" value="CYP11_CYP27_families"/>
</dbReference>
<keyword evidence="5 9" id="KW-0560">Oxidoreductase</keyword>
<evidence type="ECO:0000256" key="4">
    <source>
        <dbReference type="ARBA" id="ARBA00022723"/>
    </source>
</evidence>
<evidence type="ECO:0000256" key="6">
    <source>
        <dbReference type="ARBA" id="ARBA00023004"/>
    </source>
</evidence>
<name>A0AAV8WVX8_9CUCU</name>
<accession>A0AAV8WVX8</accession>
<evidence type="ECO:0000256" key="3">
    <source>
        <dbReference type="ARBA" id="ARBA00022617"/>
    </source>
</evidence>
<gene>
    <name evidence="10" type="ORF">NQ314_016861</name>
</gene>
<evidence type="ECO:0000256" key="2">
    <source>
        <dbReference type="ARBA" id="ARBA00010617"/>
    </source>
</evidence>
<keyword evidence="6 8" id="KW-0408">Iron</keyword>
<dbReference type="GO" id="GO:0020037">
    <property type="term" value="F:heme binding"/>
    <property type="evidence" value="ECO:0007669"/>
    <property type="project" value="InterPro"/>
</dbReference>
<dbReference type="InterPro" id="IPR036396">
    <property type="entry name" value="Cyt_P450_sf"/>
</dbReference>
<dbReference type="EMBL" id="JANEYF010004696">
    <property type="protein sequence ID" value="KAJ8930312.1"/>
    <property type="molecule type" value="Genomic_DNA"/>
</dbReference>
<proteinExistence type="inferred from homology"/>
<dbReference type="AlphaFoldDB" id="A0AAV8WVX8"/>
<evidence type="ECO:0008006" key="12">
    <source>
        <dbReference type="Google" id="ProtNLM"/>
    </source>
</evidence>
<dbReference type="Proteomes" id="UP001162156">
    <property type="component" value="Unassembled WGS sequence"/>
</dbReference>
<evidence type="ECO:0000256" key="9">
    <source>
        <dbReference type="RuleBase" id="RU000461"/>
    </source>
</evidence>
<dbReference type="PROSITE" id="PS00086">
    <property type="entry name" value="CYTOCHROME_P450"/>
    <property type="match status" value="1"/>
</dbReference>
<comment type="cofactor">
    <cofactor evidence="1 8">
        <name>heme</name>
        <dbReference type="ChEBI" id="CHEBI:30413"/>
    </cofactor>
</comment>
<protein>
    <recommendedName>
        <fullName evidence="12">Cytochrome P450</fullName>
    </recommendedName>
</protein>
<evidence type="ECO:0000256" key="5">
    <source>
        <dbReference type="ARBA" id="ARBA00023002"/>
    </source>
</evidence>
<dbReference type="PRINTS" id="PR00463">
    <property type="entry name" value="EP450I"/>
</dbReference>
<keyword evidence="7 9" id="KW-0503">Monooxygenase</keyword>
<organism evidence="10 11">
    <name type="scientific">Rhamnusium bicolor</name>
    <dbReference type="NCBI Taxonomy" id="1586634"/>
    <lineage>
        <taxon>Eukaryota</taxon>
        <taxon>Metazoa</taxon>
        <taxon>Ecdysozoa</taxon>
        <taxon>Arthropoda</taxon>
        <taxon>Hexapoda</taxon>
        <taxon>Insecta</taxon>
        <taxon>Pterygota</taxon>
        <taxon>Neoptera</taxon>
        <taxon>Endopterygota</taxon>
        <taxon>Coleoptera</taxon>
        <taxon>Polyphaga</taxon>
        <taxon>Cucujiformia</taxon>
        <taxon>Chrysomeloidea</taxon>
        <taxon>Cerambycidae</taxon>
        <taxon>Lepturinae</taxon>
        <taxon>Rhagiini</taxon>
        <taxon>Rhamnusium</taxon>
    </lineage>
</organism>
<evidence type="ECO:0000313" key="10">
    <source>
        <dbReference type="EMBL" id="KAJ8930312.1"/>
    </source>
</evidence>
<dbReference type="InterPro" id="IPR002401">
    <property type="entry name" value="Cyt_P450_E_grp-I"/>
</dbReference>
<comment type="similarity">
    <text evidence="2 9">Belongs to the cytochrome P450 family.</text>
</comment>
<dbReference type="GO" id="GO:0004497">
    <property type="term" value="F:monooxygenase activity"/>
    <property type="evidence" value="ECO:0007669"/>
    <property type="project" value="UniProtKB-KW"/>
</dbReference>
<dbReference type="SUPFAM" id="SSF48264">
    <property type="entry name" value="Cytochrome P450"/>
    <property type="match status" value="1"/>
</dbReference>